<dbReference type="AlphaFoldDB" id="A0A9W8Z3E6"/>
<name>A0A9W8Z3E6_9PEZI</name>
<keyword evidence="5" id="KW-0732">Signal</keyword>
<keyword evidence="3" id="KW-0134">Cell wall</keyword>
<evidence type="ECO:0000256" key="2">
    <source>
        <dbReference type="ARBA" id="ARBA00008773"/>
    </source>
</evidence>
<evidence type="ECO:0000256" key="4">
    <source>
        <dbReference type="ARBA" id="ARBA00022525"/>
    </source>
</evidence>
<dbReference type="EMBL" id="JAPEVB010000001">
    <property type="protein sequence ID" value="KAJ4397033.1"/>
    <property type="molecule type" value="Genomic_DNA"/>
</dbReference>
<dbReference type="OrthoDB" id="4082933at2759"/>
<organism evidence="14 15">
    <name type="scientific">Gnomoniopsis smithogilvyi</name>
    <dbReference type="NCBI Taxonomy" id="1191159"/>
    <lineage>
        <taxon>Eukaryota</taxon>
        <taxon>Fungi</taxon>
        <taxon>Dikarya</taxon>
        <taxon>Ascomycota</taxon>
        <taxon>Pezizomycotina</taxon>
        <taxon>Sordariomycetes</taxon>
        <taxon>Sordariomycetidae</taxon>
        <taxon>Diaporthales</taxon>
        <taxon>Gnomoniaceae</taxon>
        <taxon>Gnomoniopsis</taxon>
    </lineage>
</organism>
<evidence type="ECO:0000256" key="5">
    <source>
        <dbReference type="ARBA" id="ARBA00022729"/>
    </source>
</evidence>
<evidence type="ECO:0000256" key="11">
    <source>
        <dbReference type="ARBA" id="ARBA00041516"/>
    </source>
</evidence>
<keyword evidence="4" id="KW-0964">Secreted</keyword>
<keyword evidence="6" id="KW-0378">Hydrolase</keyword>
<evidence type="ECO:0000256" key="6">
    <source>
        <dbReference type="ARBA" id="ARBA00022801"/>
    </source>
</evidence>
<comment type="function">
    <text evidence="8">Beta-glucosidases are one of a number of cellulolytic enzymes involved in the degradation of cellulosic biomass. Catalyzes the last step releasing glucose from the inhibitory cellobiose.</text>
</comment>
<evidence type="ECO:0000256" key="3">
    <source>
        <dbReference type="ARBA" id="ARBA00022512"/>
    </source>
</evidence>
<dbReference type="GO" id="GO:0071555">
    <property type="term" value="P:cell wall organization"/>
    <property type="evidence" value="ECO:0007669"/>
    <property type="project" value="TreeGrafter"/>
</dbReference>
<dbReference type="PANTHER" id="PTHR16631">
    <property type="entry name" value="GLUCAN 1,3-BETA-GLUCOSIDASE"/>
    <property type="match status" value="1"/>
</dbReference>
<reference evidence="14" key="1">
    <citation type="submission" date="2022-10" db="EMBL/GenBank/DDBJ databases">
        <title>Tapping the CABI collections for fungal endophytes: first genome assemblies for Collariella, Neodidymelliopsis, Ascochyta clinopodiicola, Didymella pomorum, Didymosphaeria variabile, Neocosmospora piperis and Neocucurbitaria cava.</title>
        <authorList>
            <person name="Hill R."/>
        </authorList>
    </citation>
    <scope>NUCLEOTIDE SEQUENCE</scope>
    <source>
        <strain evidence="14">IMI 355082</strain>
    </source>
</reference>
<feature type="region of interest" description="Disordered" evidence="13">
    <location>
        <begin position="185"/>
        <end position="216"/>
    </location>
</feature>
<dbReference type="GO" id="GO:0009986">
    <property type="term" value="C:cell surface"/>
    <property type="evidence" value="ECO:0007669"/>
    <property type="project" value="TreeGrafter"/>
</dbReference>
<dbReference type="InterPro" id="IPR017853">
    <property type="entry name" value="GH"/>
</dbReference>
<dbReference type="Proteomes" id="UP001140453">
    <property type="component" value="Unassembled WGS sequence"/>
</dbReference>
<dbReference type="PANTHER" id="PTHR16631:SF24">
    <property type="entry name" value="FAMILY 17 GLUCOSIDASE SCW11-RELATED"/>
    <property type="match status" value="1"/>
</dbReference>
<dbReference type="GO" id="GO:0009277">
    <property type="term" value="C:fungal-type cell wall"/>
    <property type="evidence" value="ECO:0007669"/>
    <property type="project" value="TreeGrafter"/>
</dbReference>
<comment type="caution">
    <text evidence="14">The sequence shown here is derived from an EMBL/GenBank/DDBJ whole genome shotgun (WGS) entry which is preliminary data.</text>
</comment>
<dbReference type="GO" id="GO:0042973">
    <property type="term" value="F:glucan endo-1,3-beta-D-glucosidase activity"/>
    <property type="evidence" value="ECO:0007669"/>
    <property type="project" value="TreeGrafter"/>
</dbReference>
<evidence type="ECO:0000313" key="14">
    <source>
        <dbReference type="EMBL" id="KAJ4397033.1"/>
    </source>
</evidence>
<evidence type="ECO:0000256" key="1">
    <source>
        <dbReference type="ARBA" id="ARBA00004191"/>
    </source>
</evidence>
<dbReference type="GO" id="GO:0005576">
    <property type="term" value="C:extracellular region"/>
    <property type="evidence" value="ECO:0007669"/>
    <property type="project" value="TreeGrafter"/>
</dbReference>
<comment type="similarity">
    <text evidence="2">Belongs to the glycosyl hydrolase 17 family.</text>
</comment>
<evidence type="ECO:0000256" key="8">
    <source>
        <dbReference type="ARBA" id="ARBA00024983"/>
    </source>
</evidence>
<keyword evidence="15" id="KW-1185">Reference proteome</keyword>
<sequence length="535" mass="54910">MKATVLAAGALIGGAAAHSHHAHHDFHKRHNNDTDVVCSLVVETVTELDEHNLLDGDSDDDPFRGRDCDPACVYSRGNSSHASGSDLPHACVVETSTTIVCPYATVKTNTAGVVTSVIESTTYVCPSAGTYTINPTTTTLTAAQNVTVPVIATYPPGVYTAPAVTTVVETSTVVYCPFASSTAESTAEPTTTSSSSTSVAPPPASTSSTSSSSSSSVVPVVPSSAVASSAVASSASVVSSSSAAPSASATHAAGASGQWAITYTPYNHDTGNCQTASQVETDLLAISIAGFSTIRLYSTDCDTLPNVGSSAASNGLKVIPGIYVSATGCTIDTEDIAEQVAAFKTWEHWDLVEFFAVGNEALANGFCSGSQLASLITAVKSELGSFYSGQWTTTDVVSAWQNEEAAAAVCAAVDFPSANVHSYFTSSVSPSDAGEFVKGQLEIVEQMCGGVSGYILESGYPTAGSTIGLNVPSVANQAIAIASILDTIGDKTVLFSMYDDSWKSPGAYDCEQYWGIAPSLFGVVADAWEALASIL</sequence>
<proteinExistence type="inferred from homology"/>
<accession>A0A9W8Z3E6</accession>
<evidence type="ECO:0000313" key="15">
    <source>
        <dbReference type="Proteomes" id="UP001140453"/>
    </source>
</evidence>
<comment type="subcellular location">
    <subcellularLocation>
        <location evidence="1">Secreted</location>
        <location evidence="1">Cell wall</location>
    </subcellularLocation>
</comment>
<gene>
    <name evidence="14" type="ORF">N0V93_001257</name>
</gene>
<dbReference type="SUPFAM" id="SSF51445">
    <property type="entry name" value="(Trans)glycosidases"/>
    <property type="match status" value="1"/>
</dbReference>
<evidence type="ECO:0000256" key="12">
    <source>
        <dbReference type="ARBA" id="ARBA00042762"/>
    </source>
</evidence>
<keyword evidence="7" id="KW-0326">Glycosidase</keyword>
<evidence type="ECO:0000256" key="9">
    <source>
        <dbReference type="ARBA" id="ARBA00039284"/>
    </source>
</evidence>
<dbReference type="InterPro" id="IPR050732">
    <property type="entry name" value="Beta-glucan_modifiers"/>
</dbReference>
<protein>
    <recommendedName>
        <fullName evidence="9">Probable beta-glucosidase btgE</fullName>
    </recommendedName>
    <alternativeName>
        <fullName evidence="10">Beta-D-glucoside glucohydrolase btgE</fullName>
    </alternativeName>
    <alternativeName>
        <fullName evidence="12">Cellobiase btgE</fullName>
    </alternativeName>
    <alternativeName>
        <fullName evidence="11">Gentiobiase btgE</fullName>
    </alternativeName>
</protein>
<evidence type="ECO:0000256" key="13">
    <source>
        <dbReference type="SAM" id="MobiDB-lite"/>
    </source>
</evidence>
<evidence type="ECO:0000256" key="7">
    <source>
        <dbReference type="ARBA" id="ARBA00023295"/>
    </source>
</evidence>
<evidence type="ECO:0000256" key="10">
    <source>
        <dbReference type="ARBA" id="ARBA00041495"/>
    </source>
</evidence>